<name>A0AAV2DQJ4_9ROSI</name>
<protein>
    <submittedName>
        <fullName evidence="1">Uncharacterized protein</fullName>
    </submittedName>
</protein>
<gene>
    <name evidence="1" type="ORF">LTRI10_LOCUS17577</name>
</gene>
<dbReference type="EMBL" id="OZ034816">
    <property type="protein sequence ID" value="CAL1375804.1"/>
    <property type="molecule type" value="Genomic_DNA"/>
</dbReference>
<evidence type="ECO:0000313" key="2">
    <source>
        <dbReference type="Proteomes" id="UP001497516"/>
    </source>
</evidence>
<evidence type="ECO:0000313" key="1">
    <source>
        <dbReference type="EMBL" id="CAL1375804.1"/>
    </source>
</evidence>
<sequence>MGPPEGNNRTAALSYFNKRYPFTSYCSKFIDEKIKAIQRSSIPIQDSSNREGTLRTISQQGPIHQTMKDRHGHSTFPASMYISSSCHLNGKNK</sequence>
<keyword evidence="2" id="KW-1185">Reference proteome</keyword>
<accession>A0AAV2DQJ4</accession>
<dbReference type="AlphaFoldDB" id="A0AAV2DQJ4"/>
<reference evidence="1 2" key="1">
    <citation type="submission" date="2024-04" db="EMBL/GenBank/DDBJ databases">
        <authorList>
            <person name="Fracassetti M."/>
        </authorList>
    </citation>
    <scope>NUCLEOTIDE SEQUENCE [LARGE SCALE GENOMIC DNA]</scope>
</reference>
<organism evidence="1 2">
    <name type="scientific">Linum trigynum</name>
    <dbReference type="NCBI Taxonomy" id="586398"/>
    <lineage>
        <taxon>Eukaryota</taxon>
        <taxon>Viridiplantae</taxon>
        <taxon>Streptophyta</taxon>
        <taxon>Embryophyta</taxon>
        <taxon>Tracheophyta</taxon>
        <taxon>Spermatophyta</taxon>
        <taxon>Magnoliopsida</taxon>
        <taxon>eudicotyledons</taxon>
        <taxon>Gunneridae</taxon>
        <taxon>Pentapetalae</taxon>
        <taxon>rosids</taxon>
        <taxon>fabids</taxon>
        <taxon>Malpighiales</taxon>
        <taxon>Linaceae</taxon>
        <taxon>Linum</taxon>
    </lineage>
</organism>
<proteinExistence type="predicted"/>
<dbReference type="Proteomes" id="UP001497516">
    <property type="component" value="Chromosome 3"/>
</dbReference>